<dbReference type="InterPro" id="IPR039426">
    <property type="entry name" value="TonB-dep_rcpt-like"/>
</dbReference>
<feature type="chain" id="PRO_5046153364" evidence="12">
    <location>
        <begin position="31"/>
        <end position="644"/>
    </location>
</feature>
<evidence type="ECO:0000256" key="5">
    <source>
        <dbReference type="ARBA" id="ARBA00022692"/>
    </source>
</evidence>
<reference evidence="15 16" key="1">
    <citation type="submission" date="2022-08" db="EMBL/GenBank/DDBJ databases">
        <title>Reclassification of Massilia species as members of the genera Telluria, Duganella, Pseudoduganella, Mokoshia gen. nov. and Zemynaea gen. nov. using orthogonal and non-orthogonal genome-based approaches.</title>
        <authorList>
            <person name="Bowman J.P."/>
        </authorList>
    </citation>
    <scope>NUCLEOTIDE SEQUENCE [LARGE SCALE GENOMIC DNA]</scope>
    <source>
        <strain evidence="15 16">JCM 31316</strain>
    </source>
</reference>
<evidence type="ECO:0000259" key="14">
    <source>
        <dbReference type="Pfam" id="PF07715"/>
    </source>
</evidence>
<evidence type="ECO:0000256" key="10">
    <source>
        <dbReference type="PROSITE-ProRule" id="PRU01360"/>
    </source>
</evidence>
<evidence type="ECO:0000256" key="9">
    <source>
        <dbReference type="ARBA" id="ARBA00023237"/>
    </source>
</evidence>
<proteinExistence type="inferred from homology"/>
<name>A0ABT1ZKN9_9BURK</name>
<gene>
    <name evidence="15" type="ORF">NX784_02660</name>
</gene>
<keyword evidence="7 10" id="KW-0472">Membrane</keyword>
<comment type="caution">
    <text evidence="15">The sequence shown here is derived from an EMBL/GenBank/DDBJ whole genome shotgun (WGS) entry which is preliminary data.</text>
</comment>
<evidence type="ECO:0000256" key="6">
    <source>
        <dbReference type="ARBA" id="ARBA00023077"/>
    </source>
</evidence>
<dbReference type="InterPro" id="IPR012910">
    <property type="entry name" value="Plug_dom"/>
</dbReference>
<dbReference type="InterPro" id="IPR000531">
    <property type="entry name" value="Beta-barrel_TonB"/>
</dbReference>
<dbReference type="Pfam" id="PF00593">
    <property type="entry name" value="TonB_dep_Rec_b-barrel"/>
    <property type="match status" value="1"/>
</dbReference>
<evidence type="ECO:0000313" key="15">
    <source>
        <dbReference type="EMBL" id="MCS0580482.1"/>
    </source>
</evidence>
<keyword evidence="3 10" id="KW-0813">Transport</keyword>
<protein>
    <submittedName>
        <fullName evidence="15">TonB-dependent receptor</fullName>
    </submittedName>
</protein>
<keyword evidence="8 15" id="KW-0675">Receptor</keyword>
<dbReference type="Gene3D" id="2.170.130.10">
    <property type="entry name" value="TonB-dependent receptor, plug domain"/>
    <property type="match status" value="1"/>
</dbReference>
<evidence type="ECO:0000256" key="12">
    <source>
        <dbReference type="SAM" id="SignalP"/>
    </source>
</evidence>
<evidence type="ECO:0000256" key="2">
    <source>
        <dbReference type="ARBA" id="ARBA00009810"/>
    </source>
</evidence>
<evidence type="ECO:0000256" key="3">
    <source>
        <dbReference type="ARBA" id="ARBA00022448"/>
    </source>
</evidence>
<dbReference type="PROSITE" id="PS52016">
    <property type="entry name" value="TONB_DEPENDENT_REC_3"/>
    <property type="match status" value="1"/>
</dbReference>
<dbReference type="Proteomes" id="UP001204151">
    <property type="component" value="Unassembled WGS sequence"/>
</dbReference>
<evidence type="ECO:0000313" key="16">
    <source>
        <dbReference type="Proteomes" id="UP001204151"/>
    </source>
</evidence>
<feature type="domain" description="TonB-dependent receptor plug" evidence="14">
    <location>
        <begin position="62"/>
        <end position="171"/>
    </location>
</feature>
<dbReference type="PANTHER" id="PTHR30069">
    <property type="entry name" value="TONB-DEPENDENT OUTER MEMBRANE RECEPTOR"/>
    <property type="match status" value="1"/>
</dbReference>
<keyword evidence="9 10" id="KW-0998">Cell outer membrane</keyword>
<comment type="similarity">
    <text evidence="2 10 11">Belongs to the TonB-dependent receptor family.</text>
</comment>
<dbReference type="InterPro" id="IPR036942">
    <property type="entry name" value="Beta-barrel_TonB_sf"/>
</dbReference>
<dbReference type="EMBL" id="JANUGW010000002">
    <property type="protein sequence ID" value="MCS0580482.1"/>
    <property type="molecule type" value="Genomic_DNA"/>
</dbReference>
<keyword evidence="16" id="KW-1185">Reference proteome</keyword>
<feature type="domain" description="TonB-dependent receptor-like beta-barrel" evidence="13">
    <location>
        <begin position="199"/>
        <end position="615"/>
    </location>
</feature>
<evidence type="ECO:0000256" key="8">
    <source>
        <dbReference type="ARBA" id="ARBA00023170"/>
    </source>
</evidence>
<sequence length="644" mass="69156">MPSSTAFPSPLRTVLAACTAALLATPGVMAAVSVQSDDIAELSLEELANIQVTSVSRRAESLSDAAASIFVITGNDIRRSGAQSLPEALRLAPNLQVARVDARNYAVTARGYASPFENKLLVLIDGRTVYSPLFSGVFWDVQDVVLDDVERIEVISGPGATLWGANAVNGVINIITKPAAATQGALLAATLGKDARDGAVRYGGALGADGHYRAYAKHAENDDTHTATAATVPTGWHRDQAGFRADWGDGLTVQGDVYDGRLRQAGTQDIRVAGANLLGRASRTFADGSSASVQLYWDHTERDQPRAFHERLDTFDVQLQHAVRVGAAHHVVWGGGCRLGHDRVENGAAFGFLPGTLNLHWANLFAQDEIALADAVRLTAGLKLEDNNYTGVEVLPTLRLAWNPRPSALAWTSLSRAVRAPSRIDRDLYSPTQPPVVGGVPQYGVAGGPGFVAETANVFELGWRAQPLAALSYSATLFATRYDRLRTLEPNPSGPGSVFENLADGSTRGIEAWANWQVAPSWRLSGGGVVQHVDTALRPGSRDQSGTTGLFTSDPSHYWSLRSAHDLGHGHEVDVMLRRVGALARPAVPAYTAVDLRYGWRVRPGLELSVIGQNLLDPRHAEFGNPATRSEYERALALRIVWTR</sequence>
<feature type="signal peptide" evidence="12">
    <location>
        <begin position="1"/>
        <end position="30"/>
    </location>
</feature>
<evidence type="ECO:0000256" key="11">
    <source>
        <dbReference type="RuleBase" id="RU003357"/>
    </source>
</evidence>
<evidence type="ECO:0000259" key="13">
    <source>
        <dbReference type="Pfam" id="PF00593"/>
    </source>
</evidence>
<evidence type="ECO:0000256" key="7">
    <source>
        <dbReference type="ARBA" id="ARBA00023136"/>
    </source>
</evidence>
<organism evidence="15 16">
    <name type="scientific">Massilia pinisoli</name>
    <dbReference type="NCBI Taxonomy" id="1772194"/>
    <lineage>
        <taxon>Bacteria</taxon>
        <taxon>Pseudomonadati</taxon>
        <taxon>Pseudomonadota</taxon>
        <taxon>Betaproteobacteria</taxon>
        <taxon>Burkholderiales</taxon>
        <taxon>Oxalobacteraceae</taxon>
        <taxon>Telluria group</taxon>
        <taxon>Massilia</taxon>
    </lineage>
</organism>
<comment type="subcellular location">
    <subcellularLocation>
        <location evidence="1 10">Cell outer membrane</location>
        <topology evidence="1 10">Multi-pass membrane protein</topology>
    </subcellularLocation>
</comment>
<dbReference type="InterPro" id="IPR037066">
    <property type="entry name" value="Plug_dom_sf"/>
</dbReference>
<dbReference type="RefSeq" id="WP_258815152.1">
    <property type="nucleotide sequence ID" value="NZ_JANUGW010000002.1"/>
</dbReference>
<dbReference type="PANTHER" id="PTHR30069:SF27">
    <property type="entry name" value="BLL4766 PROTEIN"/>
    <property type="match status" value="1"/>
</dbReference>
<keyword evidence="5 10" id="KW-0812">Transmembrane</keyword>
<dbReference type="Gene3D" id="2.40.170.20">
    <property type="entry name" value="TonB-dependent receptor, beta-barrel domain"/>
    <property type="match status" value="1"/>
</dbReference>
<evidence type="ECO:0000256" key="4">
    <source>
        <dbReference type="ARBA" id="ARBA00022452"/>
    </source>
</evidence>
<keyword evidence="6 11" id="KW-0798">TonB box</keyword>
<keyword evidence="12" id="KW-0732">Signal</keyword>
<keyword evidence="4 10" id="KW-1134">Transmembrane beta strand</keyword>
<evidence type="ECO:0000256" key="1">
    <source>
        <dbReference type="ARBA" id="ARBA00004571"/>
    </source>
</evidence>
<dbReference type="SUPFAM" id="SSF56935">
    <property type="entry name" value="Porins"/>
    <property type="match status" value="1"/>
</dbReference>
<accession>A0ABT1ZKN9</accession>
<dbReference type="Pfam" id="PF07715">
    <property type="entry name" value="Plug"/>
    <property type="match status" value="1"/>
</dbReference>